<name>A0A5Q0QIK0_9SPHI</name>
<reference evidence="1 2" key="1">
    <citation type="submission" date="2019-10" db="EMBL/GenBank/DDBJ databases">
        <authorList>
            <person name="Dong K."/>
        </authorList>
    </citation>
    <scope>NUCLEOTIDE SEQUENCE [LARGE SCALE GENOMIC DNA]</scope>
    <source>
        <strain evidence="2">dk4302</strain>
    </source>
</reference>
<dbReference type="PROSITE" id="PS51257">
    <property type="entry name" value="PROKAR_LIPOPROTEIN"/>
    <property type="match status" value="1"/>
</dbReference>
<dbReference type="EMBL" id="CP045652">
    <property type="protein sequence ID" value="QGA27792.1"/>
    <property type="molecule type" value="Genomic_DNA"/>
</dbReference>
<dbReference type="AlphaFoldDB" id="A0A5Q0QIK0"/>
<keyword evidence="2" id="KW-1185">Reference proteome</keyword>
<organism evidence="1 2">
    <name type="scientific">Sphingobacterium zhuxiongii</name>
    <dbReference type="NCBI Taxonomy" id="2662364"/>
    <lineage>
        <taxon>Bacteria</taxon>
        <taxon>Pseudomonadati</taxon>
        <taxon>Bacteroidota</taxon>
        <taxon>Sphingobacteriia</taxon>
        <taxon>Sphingobacteriales</taxon>
        <taxon>Sphingobacteriaceae</taxon>
        <taxon>Sphingobacterium</taxon>
    </lineage>
</organism>
<accession>A0A5Q0QIK0</accession>
<sequence length="168" mass="18736">MRTLLLTISTAIFLVTSCNNAPKENQQNQSDSLATNQLQHTDKEPIPYILAKNYFVKNTVGEEKNGVHKLESQADFDSLFSAAATMGKDGMPTEINFDKQFVIAIITSTSDLTPTIDSIILEKQGQEIAVTYKEVLGEKQSYQIRPVAILIIDKQYQGPLKSEIQKEI</sequence>
<evidence type="ECO:0000313" key="2">
    <source>
        <dbReference type="Proteomes" id="UP000326921"/>
    </source>
</evidence>
<dbReference type="RefSeq" id="WP_153512619.1">
    <property type="nucleotide sequence ID" value="NZ_CP045652.1"/>
</dbReference>
<dbReference type="Proteomes" id="UP000326921">
    <property type="component" value="Chromosome"/>
</dbReference>
<proteinExistence type="predicted"/>
<evidence type="ECO:0008006" key="3">
    <source>
        <dbReference type="Google" id="ProtNLM"/>
    </source>
</evidence>
<gene>
    <name evidence="1" type="ORF">GFH32_16340</name>
</gene>
<evidence type="ECO:0000313" key="1">
    <source>
        <dbReference type="EMBL" id="QGA27792.1"/>
    </source>
</evidence>
<dbReference type="KEGG" id="sphe:GFH32_16340"/>
<protein>
    <recommendedName>
        <fullName evidence="3">Protease complex subunit PrcB family protein</fullName>
    </recommendedName>
</protein>